<name>A0A1I4UGY0_9EURY</name>
<feature type="transmembrane region" description="Helical" evidence="1">
    <location>
        <begin position="85"/>
        <end position="105"/>
    </location>
</feature>
<dbReference type="OrthoDB" id="124155at2157"/>
<keyword evidence="1" id="KW-0472">Membrane</keyword>
<proteinExistence type="predicted"/>
<feature type="transmembrane region" description="Helical" evidence="1">
    <location>
        <begin position="12"/>
        <end position="30"/>
    </location>
</feature>
<keyword evidence="3" id="KW-1185">Reference proteome</keyword>
<organism evidence="2 3">
    <name type="scientific">Methanolobus profundi</name>
    <dbReference type="NCBI Taxonomy" id="487685"/>
    <lineage>
        <taxon>Archaea</taxon>
        <taxon>Methanobacteriati</taxon>
        <taxon>Methanobacteriota</taxon>
        <taxon>Stenosarchaea group</taxon>
        <taxon>Methanomicrobia</taxon>
        <taxon>Methanosarcinales</taxon>
        <taxon>Methanosarcinaceae</taxon>
        <taxon>Methanolobus</taxon>
    </lineage>
</organism>
<accession>A0A1I4UGY0</accession>
<keyword evidence="1" id="KW-0812">Transmembrane</keyword>
<dbReference type="EMBL" id="FOUJ01000007">
    <property type="protein sequence ID" value="SFM88185.1"/>
    <property type="molecule type" value="Genomic_DNA"/>
</dbReference>
<evidence type="ECO:0000313" key="3">
    <source>
        <dbReference type="Proteomes" id="UP000198535"/>
    </source>
</evidence>
<sequence length="113" mass="13012">MNSDPLLNLLDLAMRLCIVILSVLTSYLLVKIDPDVIRSRIYVSFKNLKKYFLALTVGFVLYLFEVLITINSVPESTQYDGIKGIMLLVFQLSILVFLYHLYVAIKVPDRRIL</sequence>
<feature type="transmembrane region" description="Helical" evidence="1">
    <location>
        <begin position="51"/>
        <end position="73"/>
    </location>
</feature>
<gene>
    <name evidence="2" type="ORF">SAMN04488696_2702</name>
</gene>
<evidence type="ECO:0000313" key="2">
    <source>
        <dbReference type="EMBL" id="SFM88185.1"/>
    </source>
</evidence>
<dbReference type="RefSeq" id="WP_091937827.1">
    <property type="nucleotide sequence ID" value="NZ_FOUJ01000007.1"/>
</dbReference>
<dbReference type="Proteomes" id="UP000198535">
    <property type="component" value="Unassembled WGS sequence"/>
</dbReference>
<evidence type="ECO:0000256" key="1">
    <source>
        <dbReference type="SAM" id="Phobius"/>
    </source>
</evidence>
<dbReference type="STRING" id="487685.SAMN04488696_2702"/>
<keyword evidence="1" id="KW-1133">Transmembrane helix</keyword>
<protein>
    <submittedName>
        <fullName evidence="2">Uncharacterized protein</fullName>
    </submittedName>
</protein>
<reference evidence="3" key="1">
    <citation type="submission" date="2016-10" db="EMBL/GenBank/DDBJ databases">
        <authorList>
            <person name="Varghese N."/>
            <person name="Submissions S."/>
        </authorList>
    </citation>
    <scope>NUCLEOTIDE SEQUENCE [LARGE SCALE GENOMIC DNA]</scope>
    <source>
        <strain evidence="3">Mob M</strain>
    </source>
</reference>
<dbReference type="AlphaFoldDB" id="A0A1I4UGY0"/>